<dbReference type="InterPro" id="IPR029063">
    <property type="entry name" value="SAM-dependent_MTases_sf"/>
</dbReference>
<dbReference type="Pfam" id="PF13649">
    <property type="entry name" value="Methyltransf_25"/>
    <property type="match status" value="1"/>
</dbReference>
<dbReference type="InterPro" id="IPR041698">
    <property type="entry name" value="Methyltransf_25"/>
</dbReference>
<organism evidence="5 6">
    <name type="scientific">Limibacillus halophilus</name>
    <dbReference type="NCBI Taxonomy" id="1579333"/>
    <lineage>
        <taxon>Bacteria</taxon>
        <taxon>Pseudomonadati</taxon>
        <taxon>Pseudomonadota</taxon>
        <taxon>Alphaproteobacteria</taxon>
        <taxon>Rhodospirillales</taxon>
        <taxon>Rhodovibrionaceae</taxon>
        <taxon>Limibacillus</taxon>
    </lineage>
</organism>
<dbReference type="SUPFAM" id="SSF53335">
    <property type="entry name" value="S-adenosyl-L-methionine-dependent methyltransferases"/>
    <property type="match status" value="1"/>
</dbReference>
<evidence type="ECO:0000256" key="1">
    <source>
        <dbReference type="ARBA" id="ARBA00022603"/>
    </source>
</evidence>
<proteinExistence type="predicted"/>
<keyword evidence="1 5" id="KW-0489">Methyltransferase</keyword>
<keyword evidence="3" id="KW-0949">S-adenosyl-L-methionine</keyword>
<dbReference type="GO" id="GO:0032259">
    <property type="term" value="P:methylation"/>
    <property type="evidence" value="ECO:0007669"/>
    <property type="project" value="UniProtKB-KW"/>
</dbReference>
<protein>
    <submittedName>
        <fullName evidence="5">SAM-dependent methyltransferase</fullName>
    </submittedName>
</protein>
<keyword evidence="6" id="KW-1185">Reference proteome</keyword>
<accession>A0A839SSM2</accession>
<gene>
    <name evidence="5" type="ORF">FHR98_000601</name>
</gene>
<reference evidence="5 6" key="1">
    <citation type="submission" date="2020-08" db="EMBL/GenBank/DDBJ databases">
        <title>Genomic Encyclopedia of Type Strains, Phase III (KMG-III): the genomes of soil and plant-associated and newly described type strains.</title>
        <authorList>
            <person name="Whitman W."/>
        </authorList>
    </citation>
    <scope>NUCLEOTIDE SEQUENCE [LARGE SCALE GENOMIC DNA]</scope>
    <source>
        <strain evidence="5 6">CECT 8803</strain>
    </source>
</reference>
<dbReference type="AlphaFoldDB" id="A0A839SSM2"/>
<dbReference type="PANTHER" id="PTHR43464">
    <property type="entry name" value="METHYLTRANSFERASE"/>
    <property type="match status" value="1"/>
</dbReference>
<dbReference type="GO" id="GO:0008168">
    <property type="term" value="F:methyltransferase activity"/>
    <property type="evidence" value="ECO:0007669"/>
    <property type="project" value="UniProtKB-KW"/>
</dbReference>
<dbReference type="RefSeq" id="WP_183415128.1">
    <property type="nucleotide sequence ID" value="NZ_JACHXA010000001.1"/>
</dbReference>
<dbReference type="PANTHER" id="PTHR43464:SF19">
    <property type="entry name" value="UBIQUINONE BIOSYNTHESIS O-METHYLTRANSFERASE, MITOCHONDRIAL"/>
    <property type="match status" value="1"/>
</dbReference>
<dbReference type="Proteomes" id="UP000581135">
    <property type="component" value="Unassembled WGS sequence"/>
</dbReference>
<evidence type="ECO:0000313" key="6">
    <source>
        <dbReference type="Proteomes" id="UP000581135"/>
    </source>
</evidence>
<name>A0A839SSM2_9PROT</name>
<sequence>MAIARPLEPKLDTATASYQNFIGAFRKLWSGPIYRELRNQAEALPDQSSDNYASFEAHLARLPLHQLFGWLEYNLQQMKYLGAYGIIPMVEGQRAALEKALMQPVSDGMLRLATDIRLPDYYKETDFHHHPGGLRENPLAGIVYRASAGASGGVVGRAGLHRLFASEVTADRTFARVLDIGCGFGRSTLAFIRTGAETEVVGIDLSGPCLRLAALLAMDLPEGGRSSYIQADGADVPQPDESFDLVTSTMLLHELPADATRAMTAEAFRLLAPGGEVAHLDFLPPEDNFLRALYFGHSRRNAEPHMRDLAAMDLRGDFEAAGFTDFTVTPFDENGTAGSDGWRLPWVIIRARKPE</sequence>
<dbReference type="EMBL" id="JACHXA010000001">
    <property type="protein sequence ID" value="MBB3064336.1"/>
    <property type="molecule type" value="Genomic_DNA"/>
</dbReference>
<evidence type="ECO:0000259" key="4">
    <source>
        <dbReference type="Pfam" id="PF13649"/>
    </source>
</evidence>
<comment type="caution">
    <text evidence="5">The sequence shown here is derived from an EMBL/GenBank/DDBJ whole genome shotgun (WGS) entry which is preliminary data.</text>
</comment>
<dbReference type="Gene3D" id="3.40.50.150">
    <property type="entry name" value="Vaccinia Virus protein VP39"/>
    <property type="match status" value="1"/>
</dbReference>
<keyword evidence="2 5" id="KW-0808">Transferase</keyword>
<dbReference type="CDD" id="cd02440">
    <property type="entry name" value="AdoMet_MTases"/>
    <property type="match status" value="1"/>
</dbReference>
<evidence type="ECO:0000313" key="5">
    <source>
        <dbReference type="EMBL" id="MBB3064336.1"/>
    </source>
</evidence>
<evidence type="ECO:0000256" key="2">
    <source>
        <dbReference type="ARBA" id="ARBA00022679"/>
    </source>
</evidence>
<feature type="domain" description="Methyltransferase" evidence="4">
    <location>
        <begin position="177"/>
        <end position="275"/>
    </location>
</feature>
<evidence type="ECO:0000256" key="3">
    <source>
        <dbReference type="ARBA" id="ARBA00022691"/>
    </source>
</evidence>